<feature type="transmembrane region" description="Helical" evidence="6">
    <location>
        <begin position="294"/>
        <end position="317"/>
    </location>
</feature>
<organism evidence="8 9">
    <name type="scientific">Candidatus Daviesbacteria bacterium RIFCSPLOWO2_02_FULL_36_8</name>
    <dbReference type="NCBI Taxonomy" id="1797793"/>
    <lineage>
        <taxon>Bacteria</taxon>
        <taxon>Candidatus Daviesiibacteriota</taxon>
    </lineage>
</organism>
<keyword evidence="5 6" id="KW-0472">Membrane</keyword>
<evidence type="ECO:0000256" key="5">
    <source>
        <dbReference type="ARBA" id="ARBA00023136"/>
    </source>
</evidence>
<evidence type="ECO:0000256" key="6">
    <source>
        <dbReference type="SAM" id="Phobius"/>
    </source>
</evidence>
<feature type="domain" description="Cache" evidence="7">
    <location>
        <begin position="38"/>
        <end position="271"/>
    </location>
</feature>
<dbReference type="Pfam" id="PF02743">
    <property type="entry name" value="dCache_1"/>
    <property type="match status" value="1"/>
</dbReference>
<comment type="subcellular location">
    <subcellularLocation>
        <location evidence="1">Cell membrane</location>
        <topology evidence="1">Multi-pass membrane protein</topology>
    </subcellularLocation>
</comment>
<evidence type="ECO:0000259" key="7">
    <source>
        <dbReference type="Pfam" id="PF02743"/>
    </source>
</evidence>
<dbReference type="GO" id="GO:0005886">
    <property type="term" value="C:plasma membrane"/>
    <property type="evidence" value="ECO:0007669"/>
    <property type="project" value="UniProtKB-SubCell"/>
</dbReference>
<dbReference type="Proteomes" id="UP000183317">
    <property type="component" value="Unassembled WGS sequence"/>
</dbReference>
<dbReference type="AlphaFoldDB" id="A0A1F5MFN0"/>
<evidence type="ECO:0000256" key="1">
    <source>
        <dbReference type="ARBA" id="ARBA00004651"/>
    </source>
</evidence>
<sequence length="322" mass="34807">MGKFKGIFSSWIFLSSLFSVIALGVTFYLVVGQKIEATIAQQLLNRKRIIARAEVSNITTFFEKFGNSVTVLARLSSIEASDADAVSDLDTFIEQRRDAGIIGGVVLTDKNGVVKFNSNVLGSNDVGESLADREFFIFAKDKGTKGKYIISEPVVSKLGASKGENIVVVASPVYKNNVFAGVVASSIKLEPLTERFLGLMKISSLTEVYLVDGSGNLLYSNIASDVAGSNISTLFSNDSVVRDKIKNALGATVGDQFRTEKYLIAYSPIILGTNSWLFIISSPTLQVTNLTNPIYFRQAGLFIIVATIILVFGVIAARKNQA</sequence>
<protein>
    <recommendedName>
        <fullName evidence="7">Cache domain-containing protein</fullName>
    </recommendedName>
</protein>
<evidence type="ECO:0000256" key="4">
    <source>
        <dbReference type="ARBA" id="ARBA00022989"/>
    </source>
</evidence>
<dbReference type="Gene3D" id="3.30.450.20">
    <property type="entry name" value="PAS domain"/>
    <property type="match status" value="1"/>
</dbReference>
<dbReference type="EMBL" id="MFDU01000033">
    <property type="protein sequence ID" value="OGE64171.1"/>
    <property type="molecule type" value="Genomic_DNA"/>
</dbReference>
<dbReference type="InterPro" id="IPR033479">
    <property type="entry name" value="dCache_1"/>
</dbReference>
<feature type="transmembrane region" description="Helical" evidence="6">
    <location>
        <begin position="12"/>
        <end position="31"/>
    </location>
</feature>
<gene>
    <name evidence="8" type="ORF">A3J13_00380</name>
</gene>
<proteinExistence type="predicted"/>
<evidence type="ECO:0000313" key="9">
    <source>
        <dbReference type="Proteomes" id="UP000183317"/>
    </source>
</evidence>
<keyword evidence="4 6" id="KW-1133">Transmembrane helix</keyword>
<feature type="transmembrane region" description="Helical" evidence="6">
    <location>
        <begin position="263"/>
        <end position="282"/>
    </location>
</feature>
<accession>A0A1F5MFN0</accession>
<reference evidence="8 9" key="1">
    <citation type="journal article" date="2016" name="Nat. Commun.">
        <title>Thousands of microbial genomes shed light on interconnected biogeochemical processes in an aquifer system.</title>
        <authorList>
            <person name="Anantharaman K."/>
            <person name="Brown C.T."/>
            <person name="Hug L.A."/>
            <person name="Sharon I."/>
            <person name="Castelle C.J."/>
            <person name="Probst A.J."/>
            <person name="Thomas B.C."/>
            <person name="Singh A."/>
            <person name="Wilkins M.J."/>
            <person name="Karaoz U."/>
            <person name="Brodie E.L."/>
            <person name="Williams K.H."/>
            <person name="Hubbard S.S."/>
            <person name="Banfield J.F."/>
        </authorList>
    </citation>
    <scope>NUCLEOTIDE SEQUENCE [LARGE SCALE GENOMIC DNA]</scope>
</reference>
<keyword evidence="2" id="KW-1003">Cell membrane</keyword>
<evidence type="ECO:0000256" key="3">
    <source>
        <dbReference type="ARBA" id="ARBA00022692"/>
    </source>
</evidence>
<evidence type="ECO:0000313" key="8">
    <source>
        <dbReference type="EMBL" id="OGE64171.1"/>
    </source>
</evidence>
<evidence type="ECO:0000256" key="2">
    <source>
        <dbReference type="ARBA" id="ARBA00022475"/>
    </source>
</evidence>
<name>A0A1F5MFN0_9BACT</name>
<comment type="caution">
    <text evidence="8">The sequence shown here is derived from an EMBL/GenBank/DDBJ whole genome shotgun (WGS) entry which is preliminary data.</text>
</comment>
<dbReference type="CDD" id="cd12914">
    <property type="entry name" value="PDC1_DGC_like"/>
    <property type="match status" value="1"/>
</dbReference>
<keyword evidence="3 6" id="KW-0812">Transmembrane</keyword>